<dbReference type="InterPro" id="IPR003447">
    <property type="entry name" value="FEMABX"/>
</dbReference>
<comment type="caution">
    <text evidence="7">The sequence shown here is derived from an EMBL/GenBank/DDBJ whole genome shotgun (WGS) entry which is preliminary data.</text>
</comment>
<dbReference type="STRING" id="1802525.A2975_03465"/>
<evidence type="ECO:0000313" key="7">
    <source>
        <dbReference type="EMBL" id="OGM70108.1"/>
    </source>
</evidence>
<gene>
    <name evidence="7" type="ORF">A2975_03465</name>
</gene>
<dbReference type="EMBL" id="MGHL01000006">
    <property type="protein sequence ID" value="OGM70108.1"/>
    <property type="molecule type" value="Genomic_DNA"/>
</dbReference>
<comment type="similarity">
    <text evidence="1">Belongs to the FemABX family.</text>
</comment>
<dbReference type="Pfam" id="PF02388">
    <property type="entry name" value="FemAB"/>
    <property type="match status" value="1"/>
</dbReference>
<evidence type="ECO:0000256" key="1">
    <source>
        <dbReference type="ARBA" id="ARBA00009943"/>
    </source>
</evidence>
<evidence type="ECO:0000313" key="8">
    <source>
        <dbReference type="Proteomes" id="UP000178429"/>
    </source>
</evidence>
<dbReference type="InterPro" id="IPR050644">
    <property type="entry name" value="PG_Glycine_Bridge_Synth"/>
</dbReference>
<dbReference type="GO" id="GO:0071555">
    <property type="term" value="P:cell wall organization"/>
    <property type="evidence" value="ECO:0007669"/>
    <property type="project" value="UniProtKB-KW"/>
</dbReference>
<evidence type="ECO:0000256" key="3">
    <source>
        <dbReference type="ARBA" id="ARBA00022960"/>
    </source>
</evidence>
<dbReference type="PROSITE" id="PS51191">
    <property type="entry name" value="FEMABX"/>
    <property type="match status" value="1"/>
</dbReference>
<organism evidence="7 8">
    <name type="scientific">Candidatus Woesebacteria bacterium RIFCSPLOWO2_01_FULL_44_14</name>
    <dbReference type="NCBI Taxonomy" id="1802525"/>
    <lineage>
        <taxon>Bacteria</taxon>
        <taxon>Candidatus Woeseibacteriota</taxon>
    </lineage>
</organism>
<evidence type="ECO:0000256" key="6">
    <source>
        <dbReference type="ARBA" id="ARBA00023316"/>
    </source>
</evidence>
<dbReference type="PANTHER" id="PTHR36174:SF1">
    <property type="entry name" value="LIPID II:GLYCINE GLYCYLTRANSFERASE"/>
    <property type="match status" value="1"/>
</dbReference>
<keyword evidence="4" id="KW-0573">Peptidoglycan synthesis</keyword>
<name>A0A1F8C379_9BACT</name>
<keyword evidence="3" id="KW-0133">Cell shape</keyword>
<dbReference type="GO" id="GO:0016755">
    <property type="term" value="F:aminoacyltransferase activity"/>
    <property type="evidence" value="ECO:0007669"/>
    <property type="project" value="InterPro"/>
</dbReference>
<proteinExistence type="inferred from homology"/>
<dbReference type="Proteomes" id="UP000178429">
    <property type="component" value="Unassembled WGS sequence"/>
</dbReference>
<sequence>MDIRQSSNYAKYMRRQGWKVEKINGVYCYLKKFPIIGYFCKIQRPGTTLGERDIKLLRKKYRIFQIVVEPSDEKQGTRLKDLGFKLTKSPYLPSKTLILDLKKPKNILFKNLSKDARYSINKTKALPLFTGHDLQSFHESWGKAVKLAHHVPKLSTLQALSQSFTHSALFLASHNKINDVNFTSGALFLHSGDFVYYWQAFTSPAGRAGLAQYKILWQAILWAKSKGARFFDFEGIYDPRFPQKSWLGFTVFKKKFGGVEKSYPGAYTKIYFPRNFKI</sequence>
<evidence type="ECO:0008006" key="9">
    <source>
        <dbReference type="Google" id="ProtNLM"/>
    </source>
</evidence>
<keyword evidence="5" id="KW-0012">Acyltransferase</keyword>
<dbReference type="Gene3D" id="3.40.630.30">
    <property type="match status" value="1"/>
</dbReference>
<protein>
    <recommendedName>
        <fullName evidence="9">BioF2-like acetyltransferase domain-containing protein</fullName>
    </recommendedName>
</protein>
<dbReference type="SUPFAM" id="SSF55729">
    <property type="entry name" value="Acyl-CoA N-acyltransferases (Nat)"/>
    <property type="match status" value="1"/>
</dbReference>
<dbReference type="GO" id="GO:0009252">
    <property type="term" value="P:peptidoglycan biosynthetic process"/>
    <property type="evidence" value="ECO:0007669"/>
    <property type="project" value="UniProtKB-KW"/>
</dbReference>
<reference evidence="7 8" key="1">
    <citation type="journal article" date="2016" name="Nat. Commun.">
        <title>Thousands of microbial genomes shed light on interconnected biogeochemical processes in an aquifer system.</title>
        <authorList>
            <person name="Anantharaman K."/>
            <person name="Brown C.T."/>
            <person name="Hug L.A."/>
            <person name="Sharon I."/>
            <person name="Castelle C.J."/>
            <person name="Probst A.J."/>
            <person name="Thomas B.C."/>
            <person name="Singh A."/>
            <person name="Wilkins M.J."/>
            <person name="Karaoz U."/>
            <person name="Brodie E.L."/>
            <person name="Williams K.H."/>
            <person name="Hubbard S.S."/>
            <person name="Banfield J.F."/>
        </authorList>
    </citation>
    <scope>NUCLEOTIDE SEQUENCE [LARGE SCALE GENOMIC DNA]</scope>
</reference>
<dbReference type="GO" id="GO:0008360">
    <property type="term" value="P:regulation of cell shape"/>
    <property type="evidence" value="ECO:0007669"/>
    <property type="project" value="UniProtKB-KW"/>
</dbReference>
<dbReference type="InterPro" id="IPR016181">
    <property type="entry name" value="Acyl_CoA_acyltransferase"/>
</dbReference>
<evidence type="ECO:0000256" key="4">
    <source>
        <dbReference type="ARBA" id="ARBA00022984"/>
    </source>
</evidence>
<evidence type="ECO:0000256" key="2">
    <source>
        <dbReference type="ARBA" id="ARBA00022679"/>
    </source>
</evidence>
<dbReference type="AlphaFoldDB" id="A0A1F8C379"/>
<dbReference type="PANTHER" id="PTHR36174">
    <property type="entry name" value="LIPID II:GLYCINE GLYCYLTRANSFERASE"/>
    <property type="match status" value="1"/>
</dbReference>
<keyword evidence="6" id="KW-0961">Cell wall biogenesis/degradation</keyword>
<evidence type="ECO:0000256" key="5">
    <source>
        <dbReference type="ARBA" id="ARBA00023315"/>
    </source>
</evidence>
<keyword evidence="2" id="KW-0808">Transferase</keyword>
<accession>A0A1F8C379</accession>